<dbReference type="STRING" id="1231657.A0A1Y2AAB7"/>
<dbReference type="EMBL" id="MCFA01000004">
    <property type="protein sequence ID" value="ORY18945.1"/>
    <property type="molecule type" value="Genomic_DNA"/>
</dbReference>
<evidence type="ECO:0000313" key="3">
    <source>
        <dbReference type="Proteomes" id="UP000193144"/>
    </source>
</evidence>
<gene>
    <name evidence="2" type="ORF">BCR34DRAFT_258972</name>
</gene>
<protein>
    <submittedName>
        <fullName evidence="2">Heterokaryon incompatibility protein-domain-containing protein</fullName>
    </submittedName>
</protein>
<organism evidence="2 3">
    <name type="scientific">Clohesyomyces aquaticus</name>
    <dbReference type="NCBI Taxonomy" id="1231657"/>
    <lineage>
        <taxon>Eukaryota</taxon>
        <taxon>Fungi</taxon>
        <taxon>Dikarya</taxon>
        <taxon>Ascomycota</taxon>
        <taxon>Pezizomycotina</taxon>
        <taxon>Dothideomycetes</taxon>
        <taxon>Pleosporomycetidae</taxon>
        <taxon>Pleosporales</taxon>
        <taxon>Lindgomycetaceae</taxon>
        <taxon>Clohesyomyces</taxon>
    </lineage>
</organism>
<dbReference type="PANTHER" id="PTHR33112:SF16">
    <property type="entry name" value="HETEROKARYON INCOMPATIBILITY DOMAIN-CONTAINING PROTEIN"/>
    <property type="match status" value="1"/>
</dbReference>
<dbReference type="Proteomes" id="UP000193144">
    <property type="component" value="Unassembled WGS sequence"/>
</dbReference>
<name>A0A1Y2AAB7_9PLEO</name>
<dbReference type="AlphaFoldDB" id="A0A1Y2AAB7"/>
<dbReference type="InterPro" id="IPR010730">
    <property type="entry name" value="HET"/>
</dbReference>
<evidence type="ECO:0000259" key="1">
    <source>
        <dbReference type="Pfam" id="PF06985"/>
    </source>
</evidence>
<evidence type="ECO:0000313" key="2">
    <source>
        <dbReference type="EMBL" id="ORY18945.1"/>
    </source>
</evidence>
<dbReference type="OrthoDB" id="2958217at2759"/>
<proteinExistence type="predicted"/>
<feature type="domain" description="Heterokaryon incompatibility" evidence="1">
    <location>
        <begin position="11"/>
        <end position="102"/>
    </location>
</feature>
<comment type="caution">
    <text evidence="2">The sequence shown here is derived from an EMBL/GenBank/DDBJ whole genome shotgun (WGS) entry which is preliminary data.</text>
</comment>
<keyword evidence="3" id="KW-1185">Reference proteome</keyword>
<accession>A0A1Y2AAB7</accession>
<dbReference type="PANTHER" id="PTHR33112">
    <property type="entry name" value="DOMAIN PROTEIN, PUTATIVE-RELATED"/>
    <property type="match status" value="1"/>
</dbReference>
<dbReference type="Pfam" id="PF06985">
    <property type="entry name" value="HET"/>
    <property type="match status" value="1"/>
</dbReference>
<reference evidence="2 3" key="1">
    <citation type="submission" date="2016-07" db="EMBL/GenBank/DDBJ databases">
        <title>Pervasive Adenine N6-methylation of Active Genes in Fungi.</title>
        <authorList>
            <consortium name="DOE Joint Genome Institute"/>
            <person name="Mondo S.J."/>
            <person name="Dannebaum R.O."/>
            <person name="Kuo R.C."/>
            <person name="Labutti K."/>
            <person name="Haridas S."/>
            <person name="Kuo A."/>
            <person name="Salamov A."/>
            <person name="Ahrendt S.R."/>
            <person name="Lipzen A."/>
            <person name="Sullivan W."/>
            <person name="Andreopoulos W.B."/>
            <person name="Clum A."/>
            <person name="Lindquist E."/>
            <person name="Daum C."/>
            <person name="Ramamoorthy G.K."/>
            <person name="Gryganskyi A."/>
            <person name="Culley D."/>
            <person name="Magnuson J.K."/>
            <person name="James T.Y."/>
            <person name="O'Malley M.A."/>
            <person name="Stajich J.E."/>
            <person name="Spatafora J.W."/>
            <person name="Visel A."/>
            <person name="Grigoriev I.V."/>
        </authorList>
    </citation>
    <scope>NUCLEOTIDE SEQUENCE [LARGE SCALE GENOMIC DNA]</scope>
    <source>
        <strain evidence="2 3">CBS 115471</strain>
    </source>
</reference>
<sequence>MQANLSEYLTNVSFFSLPKTFQDAVVVTRRLGVRFLWIDVLCIIQDSEEDKDREIARMAAVYDGSFLTLAAVASVDPHGGCSKAANPEYDASSLEVKDRRKNFLCKIFYRQRSKKELPMQNILPTKTVPQSCRICG</sequence>